<evidence type="ECO:0000313" key="6">
    <source>
        <dbReference type="Proteomes" id="UP000028545"/>
    </source>
</evidence>
<feature type="chain" id="PRO_5001775368" evidence="2">
    <location>
        <begin position="18"/>
        <end position="733"/>
    </location>
</feature>
<proteinExistence type="predicted"/>
<dbReference type="Pfam" id="PF03572">
    <property type="entry name" value="Peptidase_S41"/>
    <property type="match status" value="1"/>
</dbReference>
<evidence type="ECO:0000259" key="3">
    <source>
        <dbReference type="Pfam" id="PF03572"/>
    </source>
</evidence>
<dbReference type="SUPFAM" id="SSF52096">
    <property type="entry name" value="ClpP/crotonase"/>
    <property type="match status" value="1"/>
</dbReference>
<protein>
    <submittedName>
        <fullName evidence="5">Uncharacterized protein</fullName>
    </submittedName>
</protein>
<feature type="signal peptide" evidence="2">
    <location>
        <begin position="1"/>
        <end position="17"/>
    </location>
</feature>
<dbReference type="RefSeq" id="XP_016642192.1">
    <property type="nucleotide sequence ID" value="XM_016787877.1"/>
</dbReference>
<feature type="region of interest" description="Disordered" evidence="1">
    <location>
        <begin position="653"/>
        <end position="672"/>
    </location>
</feature>
<accession>A0A084G4Y1</accession>
<comment type="caution">
    <text evidence="5">The sequence shown here is derived from an EMBL/GenBank/DDBJ whole genome shotgun (WGS) entry which is preliminary data.</text>
</comment>
<dbReference type="Gene3D" id="3.90.226.10">
    <property type="entry name" value="2-enoyl-CoA Hydratase, Chain A, domain 1"/>
    <property type="match status" value="1"/>
</dbReference>
<dbReference type="GO" id="GO:0008236">
    <property type="term" value="F:serine-type peptidase activity"/>
    <property type="evidence" value="ECO:0007669"/>
    <property type="project" value="InterPro"/>
</dbReference>
<keyword evidence="2" id="KW-0732">Signal</keyword>
<feature type="region of interest" description="Disordered" evidence="1">
    <location>
        <begin position="291"/>
        <end position="315"/>
    </location>
</feature>
<dbReference type="InterPro" id="IPR056186">
    <property type="entry name" value="PDZ_CPAF-rel"/>
</dbReference>
<dbReference type="Proteomes" id="UP000028545">
    <property type="component" value="Unassembled WGS sequence"/>
</dbReference>
<dbReference type="EMBL" id="JOWA01000099">
    <property type="protein sequence ID" value="KEZ42393.1"/>
    <property type="molecule type" value="Genomic_DNA"/>
</dbReference>
<evidence type="ECO:0000256" key="1">
    <source>
        <dbReference type="SAM" id="MobiDB-lite"/>
    </source>
</evidence>
<dbReference type="Pfam" id="PF23658">
    <property type="entry name" value="PDZ_CPAF_rel"/>
    <property type="match status" value="1"/>
</dbReference>
<feature type="domain" description="Tail specific protease" evidence="3">
    <location>
        <begin position="344"/>
        <end position="528"/>
    </location>
</feature>
<organism evidence="5 6">
    <name type="scientific">Pseudallescheria apiosperma</name>
    <name type="common">Scedosporium apiospermum</name>
    <dbReference type="NCBI Taxonomy" id="563466"/>
    <lineage>
        <taxon>Eukaryota</taxon>
        <taxon>Fungi</taxon>
        <taxon>Dikarya</taxon>
        <taxon>Ascomycota</taxon>
        <taxon>Pezizomycotina</taxon>
        <taxon>Sordariomycetes</taxon>
        <taxon>Hypocreomycetidae</taxon>
        <taxon>Microascales</taxon>
        <taxon>Microascaceae</taxon>
        <taxon>Scedosporium</taxon>
    </lineage>
</organism>
<dbReference type="GeneID" id="27724646"/>
<keyword evidence="6" id="KW-1185">Reference proteome</keyword>
<dbReference type="VEuPathDB" id="FungiDB:SAPIO_CDS5574"/>
<dbReference type="GO" id="GO:0006508">
    <property type="term" value="P:proteolysis"/>
    <property type="evidence" value="ECO:0007669"/>
    <property type="project" value="InterPro"/>
</dbReference>
<evidence type="ECO:0000313" key="5">
    <source>
        <dbReference type="EMBL" id="KEZ42393.1"/>
    </source>
</evidence>
<gene>
    <name evidence="5" type="ORF">SAPIO_CDS5574</name>
</gene>
<name>A0A084G4Y1_PSEDA</name>
<dbReference type="PANTHER" id="PTHR37049">
    <property type="entry name" value="PEPTIDASE S41 FAMILY PROTEIN"/>
    <property type="match status" value="1"/>
</dbReference>
<dbReference type="InterPro" id="IPR052766">
    <property type="entry name" value="S41A_metabolite_peptidase"/>
</dbReference>
<feature type="domain" description="CPAF-like PDZ" evidence="4">
    <location>
        <begin position="157"/>
        <end position="276"/>
    </location>
</feature>
<dbReference type="PANTHER" id="PTHR37049:SF4">
    <property type="entry name" value="RHODANESE DOMAIN-CONTAINING PROTEIN"/>
    <property type="match status" value="1"/>
</dbReference>
<dbReference type="AlphaFoldDB" id="A0A084G4Y1"/>
<reference evidence="5 6" key="1">
    <citation type="journal article" date="2014" name="Genome Announc.">
        <title>Draft genome sequence of the pathogenic fungus Scedosporium apiospermum.</title>
        <authorList>
            <person name="Vandeputte P."/>
            <person name="Ghamrawi S."/>
            <person name="Rechenmann M."/>
            <person name="Iltis A."/>
            <person name="Giraud S."/>
            <person name="Fleury M."/>
            <person name="Thornton C."/>
            <person name="Delhaes L."/>
            <person name="Meyer W."/>
            <person name="Papon N."/>
            <person name="Bouchara J.P."/>
        </authorList>
    </citation>
    <scope>NUCLEOTIDE SEQUENCE [LARGE SCALE GENOMIC DNA]</scope>
    <source>
        <strain evidence="5 6">IHEM 14462</strain>
    </source>
</reference>
<evidence type="ECO:0000259" key="4">
    <source>
        <dbReference type="Pfam" id="PF23658"/>
    </source>
</evidence>
<dbReference type="OrthoDB" id="27214at2759"/>
<evidence type="ECO:0000256" key="2">
    <source>
        <dbReference type="SAM" id="SignalP"/>
    </source>
</evidence>
<dbReference type="HOGENOM" id="CLU_014251_1_1_1"/>
<sequence>MRLKSLSFALAVGHVVCSRVPALDARQSNPCLEIADEIEKNPDLRYIRPSLALGCLRVFTFDVEESVAVIDYLIPMVSFQSSLAFLKDPPEEYKRTSGNNGIDLLGELNKIREKAITKGYPSQYDFSVAVKSLALRVKDGHFSINPWRTGLFSLIQDMYLIAVSIDGVNLPEIYELDYFQDELSHGREPSPVAKFNGVPIEEYLDSLQDRIFYQDKDATYNSLLVDISAFGAGENTDVGPFLSSGLHFDIPDETTVELADGTVITRANAALMTTAFKNQLMKEIQERRGVTKAEAIAPRQQDDQPSCLPSEGVSPRPSFWPHPVEEHAEHYTGLYFLTGKYEDTAVLEIRSFQSPYSGYWDGDQCQDEDLHEFYRFVHDSVRTFQSSGRRRLIIDVMGNDGGFDANAFHILMAFFNIDADYGFNIRMRSTPAVRWLANAAQSQQTNVSTNFRDLFYKFPENLGPERIHGDDFSKLIFRNITDRNRLYGFSNPGLGEPLLPPGDIVVLTNGMCSSACALFVDLATNDLGVRSVVMGGRPLEGTMQAVGGTKGALLVTLKDTQDFIDLAVKAAGLTSPPPELGIPPPDYQPGELRRMATNGRDVWRDGAEVPTQFTVQAANCRLFYTPDTVLNVVGIWERVADVAWRGAKCVPGSTANSDDTISDRRPPFRQGGLRLNAAGEKKTRAWVHYFDGEKRNATLEKSGRVMEELKAWEYAADVFHENGDENWSGTIVF</sequence>
<dbReference type="KEGG" id="sapo:SAPIO_CDS5574"/>
<dbReference type="OMA" id="PANCRIM"/>
<dbReference type="InterPro" id="IPR005151">
    <property type="entry name" value="Tail-specific_protease"/>
</dbReference>
<dbReference type="InterPro" id="IPR029045">
    <property type="entry name" value="ClpP/crotonase-like_dom_sf"/>
</dbReference>